<dbReference type="PROSITE" id="PS51186">
    <property type="entry name" value="GNAT"/>
    <property type="match status" value="1"/>
</dbReference>
<keyword evidence="3" id="KW-1185">Reference proteome</keyword>
<evidence type="ECO:0000259" key="1">
    <source>
        <dbReference type="PROSITE" id="PS51186"/>
    </source>
</evidence>
<dbReference type="InterPro" id="IPR000182">
    <property type="entry name" value="GNAT_dom"/>
</dbReference>
<dbReference type="CDD" id="cd04301">
    <property type="entry name" value="NAT_SF"/>
    <property type="match status" value="1"/>
</dbReference>
<dbReference type="EMBL" id="BPEY01000001">
    <property type="protein sequence ID" value="GIU40070.1"/>
    <property type="molecule type" value="Genomic_DNA"/>
</dbReference>
<gene>
    <name evidence="2" type="ORF">TUM4438_00350</name>
</gene>
<organism evidence="2 3">
    <name type="scientific">Shewanella sairae</name>
    <dbReference type="NCBI Taxonomy" id="190310"/>
    <lineage>
        <taxon>Bacteria</taxon>
        <taxon>Pseudomonadati</taxon>
        <taxon>Pseudomonadota</taxon>
        <taxon>Gammaproteobacteria</taxon>
        <taxon>Alteromonadales</taxon>
        <taxon>Shewanellaceae</taxon>
        <taxon>Shewanella</taxon>
    </lineage>
</organism>
<dbReference type="SUPFAM" id="SSF55729">
    <property type="entry name" value="Acyl-CoA N-acyltransferases (Nat)"/>
    <property type="match status" value="1"/>
</dbReference>
<reference evidence="2" key="1">
    <citation type="submission" date="2021-05" db="EMBL/GenBank/DDBJ databases">
        <title>Molecular characterization for Shewanella algae harboring chromosomal blaOXA-55-like strains isolated from clinical and environment sample.</title>
        <authorList>
            <person name="Ohama Y."/>
            <person name="Aoki K."/>
            <person name="Harada S."/>
            <person name="Moriya K."/>
            <person name="Ishii Y."/>
            <person name="Tateda K."/>
        </authorList>
    </citation>
    <scope>NUCLEOTIDE SEQUENCE</scope>
    <source>
        <strain evidence="2">JCM 11563</strain>
    </source>
</reference>
<comment type="caution">
    <text evidence="2">The sequence shown here is derived from an EMBL/GenBank/DDBJ whole genome shotgun (WGS) entry which is preliminary data.</text>
</comment>
<evidence type="ECO:0000313" key="3">
    <source>
        <dbReference type="Proteomes" id="UP000887104"/>
    </source>
</evidence>
<dbReference type="RefSeq" id="WP_220778217.1">
    <property type="nucleotide sequence ID" value="NZ_BPEY01000001.1"/>
</dbReference>
<dbReference type="PANTHER" id="PTHR43617">
    <property type="entry name" value="L-AMINO ACID N-ACETYLTRANSFERASE"/>
    <property type="match status" value="1"/>
</dbReference>
<feature type="domain" description="N-acetyltransferase" evidence="1">
    <location>
        <begin position="3"/>
        <end position="150"/>
    </location>
</feature>
<dbReference type="Proteomes" id="UP000887104">
    <property type="component" value="Unassembled WGS sequence"/>
</dbReference>
<dbReference type="PANTHER" id="PTHR43617:SF2">
    <property type="entry name" value="UPF0039 PROTEIN SLL0451"/>
    <property type="match status" value="1"/>
</dbReference>
<dbReference type="InterPro" id="IPR050276">
    <property type="entry name" value="MshD_Acetyltransferase"/>
</dbReference>
<name>A0ABQ4NYM9_9GAMM</name>
<sequence>MSIHIRKEQATDIQAIDAVTVAAFLDAPHTDHTEQFIVKALRKAGVLSISLVAEGGDAIVGHVAISPVTITDGAEHWYGLGPISVLPTEQGKGIGKALMQAAIEELNALNAAGCVVLGEPSYYGRFGFKATAELVLAGVPAEYFQALKLQGDLPAGEVHYHEGFAAQS</sequence>
<dbReference type="Pfam" id="PF13508">
    <property type="entry name" value="Acetyltransf_7"/>
    <property type="match status" value="1"/>
</dbReference>
<evidence type="ECO:0000313" key="2">
    <source>
        <dbReference type="EMBL" id="GIU40070.1"/>
    </source>
</evidence>
<protein>
    <submittedName>
        <fullName evidence="2">N-acetyltransferase</fullName>
    </submittedName>
</protein>
<accession>A0ABQ4NYM9</accession>
<dbReference type="InterPro" id="IPR016181">
    <property type="entry name" value="Acyl_CoA_acyltransferase"/>
</dbReference>
<proteinExistence type="predicted"/>
<dbReference type="Gene3D" id="3.40.630.30">
    <property type="match status" value="1"/>
</dbReference>